<dbReference type="Proteomes" id="UP001285441">
    <property type="component" value="Unassembled WGS sequence"/>
</dbReference>
<keyword evidence="3" id="KW-1185">Reference proteome</keyword>
<evidence type="ECO:0000256" key="1">
    <source>
        <dbReference type="SAM" id="Phobius"/>
    </source>
</evidence>
<keyword evidence="1" id="KW-0812">Transmembrane</keyword>
<sequence>MIRSSFGMILQWGCLMLIPSLYNLDGLFLFILHFHRRHSRLARSQRRENYKKMWEDHFYDDGKIESSLHLYTILTISFYFILHLYGVTRDCSKPVRQRLQKDLGG</sequence>
<feature type="transmembrane region" description="Helical" evidence="1">
    <location>
        <begin position="68"/>
        <end position="88"/>
    </location>
</feature>
<keyword evidence="1" id="KW-0472">Membrane</keyword>
<keyword evidence="1" id="KW-1133">Transmembrane helix</keyword>
<organism evidence="2 3">
    <name type="scientific">Podospora didyma</name>
    <dbReference type="NCBI Taxonomy" id="330526"/>
    <lineage>
        <taxon>Eukaryota</taxon>
        <taxon>Fungi</taxon>
        <taxon>Dikarya</taxon>
        <taxon>Ascomycota</taxon>
        <taxon>Pezizomycotina</taxon>
        <taxon>Sordariomycetes</taxon>
        <taxon>Sordariomycetidae</taxon>
        <taxon>Sordariales</taxon>
        <taxon>Podosporaceae</taxon>
        <taxon>Podospora</taxon>
    </lineage>
</organism>
<gene>
    <name evidence="2" type="ORF">B0H63DRAFT_463303</name>
</gene>
<reference evidence="2" key="1">
    <citation type="journal article" date="2023" name="Mol. Phylogenet. Evol.">
        <title>Genome-scale phylogeny and comparative genomics of the fungal order Sordariales.</title>
        <authorList>
            <person name="Hensen N."/>
            <person name="Bonometti L."/>
            <person name="Westerberg I."/>
            <person name="Brannstrom I.O."/>
            <person name="Guillou S."/>
            <person name="Cros-Aarteil S."/>
            <person name="Calhoun S."/>
            <person name="Haridas S."/>
            <person name="Kuo A."/>
            <person name="Mondo S."/>
            <person name="Pangilinan J."/>
            <person name="Riley R."/>
            <person name="LaButti K."/>
            <person name="Andreopoulos B."/>
            <person name="Lipzen A."/>
            <person name="Chen C."/>
            <person name="Yan M."/>
            <person name="Daum C."/>
            <person name="Ng V."/>
            <person name="Clum A."/>
            <person name="Steindorff A."/>
            <person name="Ohm R.A."/>
            <person name="Martin F."/>
            <person name="Silar P."/>
            <person name="Natvig D.O."/>
            <person name="Lalanne C."/>
            <person name="Gautier V."/>
            <person name="Ament-Velasquez S.L."/>
            <person name="Kruys A."/>
            <person name="Hutchinson M.I."/>
            <person name="Powell A.J."/>
            <person name="Barry K."/>
            <person name="Miller A.N."/>
            <person name="Grigoriev I.V."/>
            <person name="Debuchy R."/>
            <person name="Gladieux P."/>
            <person name="Hiltunen Thoren M."/>
            <person name="Johannesson H."/>
        </authorList>
    </citation>
    <scope>NUCLEOTIDE SEQUENCE</scope>
    <source>
        <strain evidence="2">CBS 232.78</strain>
    </source>
</reference>
<evidence type="ECO:0000313" key="2">
    <source>
        <dbReference type="EMBL" id="KAK3389272.1"/>
    </source>
</evidence>
<comment type="caution">
    <text evidence="2">The sequence shown here is derived from an EMBL/GenBank/DDBJ whole genome shotgun (WGS) entry which is preliminary data.</text>
</comment>
<evidence type="ECO:0000313" key="3">
    <source>
        <dbReference type="Proteomes" id="UP001285441"/>
    </source>
</evidence>
<name>A0AAE0U3A0_9PEZI</name>
<accession>A0AAE0U3A0</accession>
<protein>
    <submittedName>
        <fullName evidence="2">Uncharacterized protein</fullName>
    </submittedName>
</protein>
<proteinExistence type="predicted"/>
<reference evidence="2" key="2">
    <citation type="submission" date="2023-06" db="EMBL/GenBank/DDBJ databases">
        <authorList>
            <consortium name="Lawrence Berkeley National Laboratory"/>
            <person name="Haridas S."/>
            <person name="Hensen N."/>
            <person name="Bonometti L."/>
            <person name="Westerberg I."/>
            <person name="Brannstrom I.O."/>
            <person name="Guillou S."/>
            <person name="Cros-Aarteil S."/>
            <person name="Calhoun S."/>
            <person name="Kuo A."/>
            <person name="Mondo S."/>
            <person name="Pangilinan J."/>
            <person name="Riley R."/>
            <person name="LaButti K."/>
            <person name="Andreopoulos B."/>
            <person name="Lipzen A."/>
            <person name="Chen C."/>
            <person name="Yanf M."/>
            <person name="Daum C."/>
            <person name="Ng V."/>
            <person name="Clum A."/>
            <person name="Steindorff A."/>
            <person name="Ohm R."/>
            <person name="Martin F."/>
            <person name="Silar P."/>
            <person name="Natvig D."/>
            <person name="Lalanne C."/>
            <person name="Gautier V."/>
            <person name="Ament-velasquez S.L."/>
            <person name="Kruys A."/>
            <person name="Hutchinson M.I."/>
            <person name="Powell A.J."/>
            <person name="Barry K."/>
            <person name="Miller A.N."/>
            <person name="Grigoriev I.V."/>
            <person name="Debuchy R."/>
            <person name="Gladieux P."/>
            <person name="Thoren M.H."/>
            <person name="Johannesson H."/>
        </authorList>
    </citation>
    <scope>NUCLEOTIDE SEQUENCE</scope>
    <source>
        <strain evidence="2">CBS 232.78</strain>
    </source>
</reference>
<feature type="transmembrane region" description="Helical" evidence="1">
    <location>
        <begin position="12"/>
        <end position="34"/>
    </location>
</feature>
<dbReference type="EMBL" id="JAULSW010000002">
    <property type="protein sequence ID" value="KAK3389272.1"/>
    <property type="molecule type" value="Genomic_DNA"/>
</dbReference>
<dbReference type="AlphaFoldDB" id="A0AAE0U3A0"/>